<accession>A0ABS9H214</accession>
<dbReference type="CDD" id="cd06171">
    <property type="entry name" value="Sigma70_r4"/>
    <property type="match status" value="1"/>
</dbReference>
<evidence type="ECO:0000313" key="9">
    <source>
        <dbReference type="EMBL" id="MCF6137680.1"/>
    </source>
</evidence>
<evidence type="ECO:0000256" key="3">
    <source>
        <dbReference type="ARBA" id="ARBA00023082"/>
    </source>
</evidence>
<proteinExistence type="inferred from homology"/>
<dbReference type="SUPFAM" id="SSF88946">
    <property type="entry name" value="Sigma2 domain of RNA polymerase sigma factors"/>
    <property type="match status" value="1"/>
</dbReference>
<dbReference type="RefSeq" id="WP_236333470.1">
    <property type="nucleotide sequence ID" value="NZ_JAKIJS010000001.1"/>
</dbReference>
<dbReference type="Pfam" id="PF04542">
    <property type="entry name" value="Sigma70_r2"/>
    <property type="match status" value="1"/>
</dbReference>
<dbReference type="InterPro" id="IPR036388">
    <property type="entry name" value="WH-like_DNA-bd_sf"/>
</dbReference>
<evidence type="ECO:0000259" key="7">
    <source>
        <dbReference type="Pfam" id="PF04542"/>
    </source>
</evidence>
<keyword evidence="4 6" id="KW-0238">DNA-binding</keyword>
<feature type="domain" description="RNA polymerase sigma-70 region 2" evidence="7">
    <location>
        <begin position="15"/>
        <end position="82"/>
    </location>
</feature>
<dbReference type="Proteomes" id="UP001649381">
    <property type="component" value="Unassembled WGS sequence"/>
</dbReference>
<dbReference type="PANTHER" id="PTHR43133">
    <property type="entry name" value="RNA POLYMERASE ECF-TYPE SIGMA FACTO"/>
    <property type="match status" value="1"/>
</dbReference>
<evidence type="ECO:0000256" key="6">
    <source>
        <dbReference type="RuleBase" id="RU000716"/>
    </source>
</evidence>
<dbReference type="InterPro" id="IPR013324">
    <property type="entry name" value="RNA_pol_sigma_r3/r4-like"/>
</dbReference>
<dbReference type="EMBL" id="JAKIJS010000001">
    <property type="protein sequence ID" value="MCF6137680.1"/>
    <property type="molecule type" value="Genomic_DNA"/>
</dbReference>
<gene>
    <name evidence="9" type="ORF">L2716_08050</name>
</gene>
<keyword evidence="5 6" id="KW-0804">Transcription</keyword>
<dbReference type="InterPro" id="IPR013325">
    <property type="entry name" value="RNA_pol_sigma_r2"/>
</dbReference>
<feature type="domain" description="RNA polymerase sigma factor 70 region 4 type 2" evidence="8">
    <location>
        <begin position="114"/>
        <end position="165"/>
    </location>
</feature>
<evidence type="ECO:0000256" key="1">
    <source>
        <dbReference type="ARBA" id="ARBA00010641"/>
    </source>
</evidence>
<keyword evidence="3 6" id="KW-0731">Sigma factor</keyword>
<protein>
    <recommendedName>
        <fullName evidence="6">RNA polymerase sigma factor</fullName>
    </recommendedName>
</protein>
<dbReference type="PANTHER" id="PTHR43133:SF60">
    <property type="entry name" value="RNA POLYMERASE SIGMA FACTOR SIGV"/>
    <property type="match status" value="1"/>
</dbReference>
<dbReference type="InterPro" id="IPR007627">
    <property type="entry name" value="RNA_pol_sigma70_r2"/>
</dbReference>
<dbReference type="InterPro" id="IPR039425">
    <property type="entry name" value="RNA_pol_sigma-70-like"/>
</dbReference>
<comment type="caution">
    <text evidence="9">The sequence shown here is derived from an EMBL/GenBank/DDBJ whole genome shotgun (WGS) entry which is preliminary data.</text>
</comment>
<comment type="similarity">
    <text evidence="1 6">Belongs to the sigma-70 factor family. ECF subfamily.</text>
</comment>
<dbReference type="SUPFAM" id="SSF88659">
    <property type="entry name" value="Sigma3 and sigma4 domains of RNA polymerase sigma factors"/>
    <property type="match status" value="1"/>
</dbReference>
<evidence type="ECO:0000256" key="4">
    <source>
        <dbReference type="ARBA" id="ARBA00023125"/>
    </source>
</evidence>
<name>A0ABS9H214_9BACL</name>
<keyword evidence="10" id="KW-1185">Reference proteome</keyword>
<sequence>MAVQLNVQGVDFNDLYEAFAEKVFKVAIKITKDAYLAEDIVQETFIKALSKIDSILDIEKMGAWLSTIASRTAIDLIRKEKRIGMILVDDLLFSDNSKGQNNVETEVEKIWLKEEIVQEILQLKPALKTVFLLKYKDGMKEESIAQHLKLPIGTVKSRLYRARQQIRNEVKLELST</sequence>
<evidence type="ECO:0000313" key="10">
    <source>
        <dbReference type="Proteomes" id="UP001649381"/>
    </source>
</evidence>
<dbReference type="PROSITE" id="PS01063">
    <property type="entry name" value="SIGMA70_ECF"/>
    <property type="match status" value="1"/>
</dbReference>
<dbReference type="InterPro" id="IPR014284">
    <property type="entry name" value="RNA_pol_sigma-70_dom"/>
</dbReference>
<dbReference type="Gene3D" id="1.10.1740.10">
    <property type="match status" value="1"/>
</dbReference>
<organism evidence="9 10">
    <name type="scientific">Pseudalkalibacillus berkeleyi</name>
    <dbReference type="NCBI Taxonomy" id="1069813"/>
    <lineage>
        <taxon>Bacteria</taxon>
        <taxon>Bacillati</taxon>
        <taxon>Bacillota</taxon>
        <taxon>Bacilli</taxon>
        <taxon>Bacillales</taxon>
        <taxon>Fictibacillaceae</taxon>
        <taxon>Pseudalkalibacillus</taxon>
    </lineage>
</organism>
<evidence type="ECO:0000259" key="8">
    <source>
        <dbReference type="Pfam" id="PF08281"/>
    </source>
</evidence>
<dbReference type="Gene3D" id="1.10.10.10">
    <property type="entry name" value="Winged helix-like DNA-binding domain superfamily/Winged helix DNA-binding domain"/>
    <property type="match status" value="1"/>
</dbReference>
<dbReference type="InterPro" id="IPR013249">
    <property type="entry name" value="RNA_pol_sigma70_r4_t2"/>
</dbReference>
<keyword evidence="2 6" id="KW-0805">Transcription regulation</keyword>
<dbReference type="Pfam" id="PF08281">
    <property type="entry name" value="Sigma70_r4_2"/>
    <property type="match status" value="1"/>
</dbReference>
<dbReference type="NCBIfam" id="TIGR02937">
    <property type="entry name" value="sigma70-ECF"/>
    <property type="match status" value="1"/>
</dbReference>
<dbReference type="InterPro" id="IPR000838">
    <property type="entry name" value="RNA_pol_sigma70_ECF_CS"/>
</dbReference>
<reference evidence="9 10" key="1">
    <citation type="submission" date="2022-01" db="EMBL/GenBank/DDBJ databases">
        <title>Alkalihalobacillus sp. EGI L200015, a novel bacterium isolated from a salt lake sediment.</title>
        <authorList>
            <person name="Gao L."/>
            <person name="Fang B.-Z."/>
            <person name="Li W.-J."/>
        </authorList>
    </citation>
    <scope>NUCLEOTIDE SEQUENCE [LARGE SCALE GENOMIC DNA]</scope>
    <source>
        <strain evidence="9 10">KCTC 12718</strain>
    </source>
</reference>
<evidence type="ECO:0000256" key="2">
    <source>
        <dbReference type="ARBA" id="ARBA00023015"/>
    </source>
</evidence>
<evidence type="ECO:0000256" key="5">
    <source>
        <dbReference type="ARBA" id="ARBA00023163"/>
    </source>
</evidence>